<sequence length="819" mass="93634">MATVVSTKCLSLVEQKRIQWARERQELAGLCAPWGPPSTRREQNYRTCIRTRFVSSTTDLTRPEELRQQEEVSCSYNYSDLSSELQAAAERMRRKRSPSLPPIYSRTVPTCQDEDSMKDSHQYGSSNHEDEGEGETSGYASDSGGTLNDRNIEYCYPSQHERFHRQDNWMSNNQYEKVNRRFNKHSPWIPTSRRYGTPDSVVSSPPCRLWSSGGSDEVNRLRWGDRGVGVGHLWEPTLHEPDSRLPQVQGNGRGTPGWLERGLSKLNNCESSMGSSTQVLVINHGSPEQSTISRDFSASCDTISTQSQNECNRWVKRIQIELETLHYTQIHCAGSSGSRPSLLEERERKRKEEKERRIREEREEEERIKREQDIERKRIEEEQRRQKEKEDKEIRKAAAMREALENAEKKAREEKSRASRKHVLESVNSSQNSLVTNVNETRTWFESQPATETCAQNNTTSVLQDGDSKQSTSEVVTARHQEVVKQSDATQTLVEGCNEAVLIAAETVAMPADGLAVVIGNTTDGSCHDIIPTPGGGVQLALLMSPSLPQPLMLDNRLLTPSKYRLNGRERGTQTDSEIIIRNRRTKDRLDNRITRKDRKKSASLERPHKGCKLPLRCRSQSQPTQPRMRLEDRPKWGVNRPGTQYIKQSEKDPYYQRRLRQRLLRSTMMGCGDTGTESDTGSHRRPLNTRGSSDENSRSPSPQQRSYHGARTRITKNVHIHNGSKILDRNANIVDDQDENEIVTRDYCISTPSKRVQVVVPSENVTRRKGLYECNNKLHRSRRLLNRQAEMPVIIDSSSEEQWSTAKDILSQLSTLRQ</sequence>
<feature type="compositionally biased region" description="Polar residues" evidence="1">
    <location>
        <begin position="138"/>
        <end position="149"/>
    </location>
</feature>
<feature type="domain" description="CCDC66" evidence="2">
    <location>
        <begin position="343"/>
        <end position="425"/>
    </location>
</feature>
<dbReference type="AlphaFoldDB" id="A0AAD8A7F1"/>
<dbReference type="GO" id="GO:0005929">
    <property type="term" value="C:cilium"/>
    <property type="evidence" value="ECO:0007669"/>
    <property type="project" value="TreeGrafter"/>
</dbReference>
<reference evidence="3" key="2">
    <citation type="submission" date="2023-05" db="EMBL/GenBank/DDBJ databases">
        <authorList>
            <person name="Fouks B."/>
        </authorList>
    </citation>
    <scope>NUCLEOTIDE SEQUENCE</scope>
    <source>
        <strain evidence="3">Stay&amp;Tobe</strain>
        <tissue evidence="3">Testes</tissue>
    </source>
</reference>
<proteinExistence type="predicted"/>
<feature type="compositionally biased region" description="Basic and acidic residues" evidence="1">
    <location>
        <begin position="403"/>
        <end position="417"/>
    </location>
</feature>
<comment type="caution">
    <text evidence="3">The sequence shown here is derived from an EMBL/GenBank/DDBJ whole genome shotgun (WGS) entry which is preliminary data.</text>
</comment>
<gene>
    <name evidence="3" type="ORF">L9F63_015541</name>
</gene>
<keyword evidence="4" id="KW-1185">Reference proteome</keyword>
<evidence type="ECO:0000259" key="2">
    <source>
        <dbReference type="Pfam" id="PF15236"/>
    </source>
</evidence>
<feature type="compositionally biased region" description="Basic and acidic residues" evidence="1">
    <location>
        <begin position="595"/>
        <end position="609"/>
    </location>
</feature>
<dbReference type="InterPro" id="IPR040467">
    <property type="entry name" value="CCDC66_dom"/>
</dbReference>
<feature type="region of interest" description="Disordered" evidence="1">
    <location>
        <begin position="238"/>
        <end position="257"/>
    </location>
</feature>
<organism evidence="3 4">
    <name type="scientific">Diploptera punctata</name>
    <name type="common">Pacific beetle cockroach</name>
    <dbReference type="NCBI Taxonomy" id="6984"/>
    <lineage>
        <taxon>Eukaryota</taxon>
        <taxon>Metazoa</taxon>
        <taxon>Ecdysozoa</taxon>
        <taxon>Arthropoda</taxon>
        <taxon>Hexapoda</taxon>
        <taxon>Insecta</taxon>
        <taxon>Pterygota</taxon>
        <taxon>Neoptera</taxon>
        <taxon>Polyneoptera</taxon>
        <taxon>Dictyoptera</taxon>
        <taxon>Blattodea</taxon>
        <taxon>Blaberoidea</taxon>
        <taxon>Blaberidae</taxon>
        <taxon>Diplopterinae</taxon>
        <taxon>Diploptera</taxon>
    </lineage>
</organism>
<dbReference type="EMBL" id="JASPKZ010003806">
    <property type="protein sequence ID" value="KAJ9592763.1"/>
    <property type="molecule type" value="Genomic_DNA"/>
</dbReference>
<feature type="region of interest" description="Disordered" evidence="1">
    <location>
        <begin position="670"/>
        <end position="714"/>
    </location>
</feature>
<dbReference type="GO" id="GO:0060271">
    <property type="term" value="P:cilium assembly"/>
    <property type="evidence" value="ECO:0007669"/>
    <property type="project" value="TreeGrafter"/>
</dbReference>
<feature type="region of interest" description="Disordered" evidence="1">
    <location>
        <begin position="403"/>
        <end position="425"/>
    </location>
</feature>
<dbReference type="InterPro" id="IPR039183">
    <property type="entry name" value="CCD66"/>
</dbReference>
<protein>
    <recommendedName>
        <fullName evidence="2">CCDC66 domain-containing protein</fullName>
    </recommendedName>
</protein>
<accession>A0AAD8A7F1</accession>
<reference evidence="3" key="1">
    <citation type="journal article" date="2023" name="IScience">
        <title>Live-bearing cockroach genome reveals convergent evolutionary mechanisms linked to viviparity in insects and beyond.</title>
        <authorList>
            <person name="Fouks B."/>
            <person name="Harrison M.C."/>
            <person name="Mikhailova A.A."/>
            <person name="Marchal E."/>
            <person name="English S."/>
            <person name="Carruthers M."/>
            <person name="Jennings E.C."/>
            <person name="Chiamaka E.L."/>
            <person name="Frigard R.A."/>
            <person name="Pippel M."/>
            <person name="Attardo G.M."/>
            <person name="Benoit J.B."/>
            <person name="Bornberg-Bauer E."/>
            <person name="Tobe S.S."/>
        </authorList>
    </citation>
    <scope>NUCLEOTIDE SEQUENCE</scope>
    <source>
        <strain evidence="3">Stay&amp;Tobe</strain>
    </source>
</reference>
<dbReference type="Pfam" id="PF15236">
    <property type="entry name" value="CCDC66"/>
    <property type="match status" value="1"/>
</dbReference>
<dbReference type="GO" id="GO:0005874">
    <property type="term" value="C:microtubule"/>
    <property type="evidence" value="ECO:0007669"/>
    <property type="project" value="TreeGrafter"/>
</dbReference>
<dbReference type="PANTHER" id="PTHR22736:SF2">
    <property type="entry name" value="COILED-COIL DOMAIN-CONTAINING PROTEIN 66"/>
    <property type="match status" value="1"/>
</dbReference>
<evidence type="ECO:0000313" key="3">
    <source>
        <dbReference type="EMBL" id="KAJ9592763.1"/>
    </source>
</evidence>
<feature type="compositionally biased region" description="Basic and acidic residues" evidence="1">
    <location>
        <begin position="342"/>
        <end position="369"/>
    </location>
</feature>
<feature type="region of interest" description="Disordered" evidence="1">
    <location>
        <begin position="87"/>
        <end position="151"/>
    </location>
</feature>
<name>A0AAD8A7F1_DIPPU</name>
<evidence type="ECO:0000313" key="4">
    <source>
        <dbReference type="Proteomes" id="UP001233999"/>
    </source>
</evidence>
<dbReference type="Proteomes" id="UP001233999">
    <property type="component" value="Unassembled WGS sequence"/>
</dbReference>
<feature type="non-terminal residue" evidence="3">
    <location>
        <position position="819"/>
    </location>
</feature>
<evidence type="ECO:0000256" key="1">
    <source>
        <dbReference type="SAM" id="MobiDB-lite"/>
    </source>
</evidence>
<dbReference type="GO" id="GO:0008017">
    <property type="term" value="F:microtubule binding"/>
    <property type="evidence" value="ECO:0007669"/>
    <property type="project" value="TreeGrafter"/>
</dbReference>
<feature type="region of interest" description="Disordered" evidence="1">
    <location>
        <begin position="332"/>
        <end position="369"/>
    </location>
</feature>
<feature type="region of interest" description="Disordered" evidence="1">
    <location>
        <begin position="595"/>
        <end position="654"/>
    </location>
</feature>
<dbReference type="PANTHER" id="PTHR22736">
    <property type="entry name" value="COILED-COIL DOMAIN-CONTAINING PROTEIN 66"/>
    <property type="match status" value="1"/>
</dbReference>